<feature type="domain" description="SGNH hydrolase-type esterase" evidence="1">
    <location>
        <begin position="14"/>
        <end position="173"/>
    </location>
</feature>
<evidence type="ECO:0000313" key="2">
    <source>
        <dbReference type="EMBL" id="SEM81804.1"/>
    </source>
</evidence>
<dbReference type="GO" id="GO:0006629">
    <property type="term" value="P:lipid metabolic process"/>
    <property type="evidence" value="ECO:0007669"/>
    <property type="project" value="InterPro"/>
</dbReference>
<organism evidence="2 3">
    <name type="scientific">Sphingomonas gellani</name>
    <dbReference type="NCBI Taxonomy" id="1166340"/>
    <lineage>
        <taxon>Bacteria</taxon>
        <taxon>Pseudomonadati</taxon>
        <taxon>Pseudomonadota</taxon>
        <taxon>Alphaproteobacteria</taxon>
        <taxon>Sphingomonadales</taxon>
        <taxon>Sphingomonadaceae</taxon>
        <taxon>Sphingomonas</taxon>
    </lineage>
</organism>
<reference evidence="3" key="1">
    <citation type="submission" date="2016-10" db="EMBL/GenBank/DDBJ databases">
        <authorList>
            <person name="Varghese N."/>
            <person name="Submissions S."/>
        </authorList>
    </citation>
    <scope>NUCLEOTIDE SEQUENCE [LARGE SCALE GENOMIC DNA]</scope>
    <source>
        <strain evidence="3">S6-262</strain>
    </source>
</reference>
<dbReference type="InterPro" id="IPR051532">
    <property type="entry name" value="Ester_Hydrolysis_Enzymes"/>
</dbReference>
<dbReference type="PROSITE" id="PS01098">
    <property type="entry name" value="LIPASE_GDSL_SER"/>
    <property type="match status" value="1"/>
</dbReference>
<evidence type="ECO:0000313" key="3">
    <source>
        <dbReference type="Proteomes" id="UP000199206"/>
    </source>
</evidence>
<dbReference type="RefSeq" id="WP_093664698.1">
    <property type="nucleotide sequence ID" value="NZ_FOCF01000002.1"/>
</dbReference>
<dbReference type="InterPro" id="IPR008265">
    <property type="entry name" value="Lipase_GDSL_AS"/>
</dbReference>
<name>A0A1H8BI48_9SPHN</name>
<dbReference type="PANTHER" id="PTHR30383">
    <property type="entry name" value="THIOESTERASE 1/PROTEASE 1/LYSOPHOSPHOLIPASE L1"/>
    <property type="match status" value="1"/>
</dbReference>
<proteinExistence type="predicted"/>
<sequence>MHEAAPSSSPLILALGDSLTAGYGLPPDRGFARQLQRALQTRMPGAAVIDAGRSGDTTAGGLARLPGVLARCARSPDLCLVELGANDAIRAIDPARTSDNLDAVLSMLEQQRIPALLCGMIAPPFLGIYATRFNAIFPAVAERHQASFYPFFLDGVVGDPTLTLPDGLHPNARAIEIVAERVVPHVEKALYRGRERAA</sequence>
<keyword evidence="3" id="KW-1185">Reference proteome</keyword>
<evidence type="ECO:0000259" key="1">
    <source>
        <dbReference type="Pfam" id="PF13472"/>
    </source>
</evidence>
<dbReference type="GO" id="GO:0004622">
    <property type="term" value="F:phosphatidylcholine lysophospholipase activity"/>
    <property type="evidence" value="ECO:0007669"/>
    <property type="project" value="TreeGrafter"/>
</dbReference>
<accession>A0A1H8BI48</accession>
<protein>
    <submittedName>
        <fullName evidence="2">Acyl-CoA thioesterase-1</fullName>
    </submittedName>
</protein>
<dbReference type="PANTHER" id="PTHR30383:SF24">
    <property type="entry name" value="THIOESTERASE 1_PROTEASE 1_LYSOPHOSPHOLIPASE L1"/>
    <property type="match status" value="1"/>
</dbReference>
<dbReference type="STRING" id="1166340.SAMN05192583_1353"/>
<dbReference type="Gene3D" id="3.40.50.1110">
    <property type="entry name" value="SGNH hydrolase"/>
    <property type="match status" value="1"/>
</dbReference>
<dbReference type="EMBL" id="FOCF01000002">
    <property type="protein sequence ID" value="SEM81804.1"/>
    <property type="molecule type" value="Genomic_DNA"/>
</dbReference>
<dbReference type="InterPro" id="IPR013830">
    <property type="entry name" value="SGNH_hydro"/>
</dbReference>
<dbReference type="Proteomes" id="UP000199206">
    <property type="component" value="Unassembled WGS sequence"/>
</dbReference>
<dbReference type="SUPFAM" id="SSF52266">
    <property type="entry name" value="SGNH hydrolase"/>
    <property type="match status" value="1"/>
</dbReference>
<dbReference type="CDD" id="cd01822">
    <property type="entry name" value="Lysophospholipase_L1_like"/>
    <property type="match status" value="1"/>
</dbReference>
<gene>
    <name evidence="2" type="ORF">SAMN05192583_1353</name>
</gene>
<dbReference type="InterPro" id="IPR036514">
    <property type="entry name" value="SGNH_hydro_sf"/>
</dbReference>
<dbReference type="OrthoDB" id="9786188at2"/>
<dbReference type="AlphaFoldDB" id="A0A1H8BI48"/>
<dbReference type="Pfam" id="PF13472">
    <property type="entry name" value="Lipase_GDSL_2"/>
    <property type="match status" value="1"/>
</dbReference>